<dbReference type="KEGG" id="vg:27429859"/>
<accession>A0A161C6V3</accession>
<keyword evidence="3" id="KW-1185">Reference proteome</keyword>
<dbReference type="InterPro" id="IPR012677">
    <property type="entry name" value="Nucleotide-bd_a/b_plait_sf"/>
</dbReference>
<evidence type="ECO:0000313" key="3">
    <source>
        <dbReference type="Proteomes" id="UP000201861"/>
    </source>
</evidence>
<dbReference type="Pfam" id="PF00076">
    <property type="entry name" value="RRM_1"/>
    <property type="match status" value="1"/>
</dbReference>
<dbReference type="RefSeq" id="YP_009250015.1">
    <property type="nucleotide sequence ID" value="NC_029997.2"/>
</dbReference>
<dbReference type="OrthoDB" id="20034at10239"/>
<feature type="domain" description="RRM" evidence="1">
    <location>
        <begin position="191"/>
        <end position="233"/>
    </location>
</feature>
<dbReference type="EMBL" id="KR011717">
    <property type="protein sequence ID" value="AKR17292.1"/>
    <property type="molecule type" value="Genomic_DNA"/>
</dbReference>
<protein>
    <submittedName>
        <fullName evidence="2">BJDP</fullName>
    </submittedName>
</protein>
<dbReference type="InterPro" id="IPR000504">
    <property type="entry name" value="RRM_dom"/>
</dbReference>
<organism evidence="2 3">
    <name type="scientific">Urbanus proteus nucleopolyhedrovirus</name>
    <dbReference type="NCBI Taxonomy" id="1675866"/>
    <lineage>
        <taxon>Viruses</taxon>
        <taxon>Viruses incertae sedis</taxon>
        <taxon>Naldaviricetes</taxon>
        <taxon>Lefavirales</taxon>
        <taxon>Baculoviridae</taxon>
        <taxon>Alphabaculovirus</taxon>
        <taxon>Alphabaculovirus urprotei</taxon>
    </lineage>
</organism>
<evidence type="ECO:0000259" key="1">
    <source>
        <dbReference type="Pfam" id="PF00076"/>
    </source>
</evidence>
<reference evidence="2" key="1">
    <citation type="submission" date="2017-04" db="EMBL/GenBank/DDBJ databases">
        <title>Complete genome sequence of Urbanus proteus nucleopolyhedrovirus (UrprNPV).</title>
        <authorList>
            <person name="Santos E.R."/>
            <person name="Melo F.L."/>
            <person name="Sosa-Gomez D.R."/>
            <person name="Ribeiro B.M."/>
            <person name="Ardisson-Araujo D.M.P."/>
        </authorList>
    </citation>
    <scope>NUCLEOTIDE SEQUENCE [LARGE SCALE GENOMIC DNA]</scope>
    <source>
        <strain evidence="2">Southern Brazil</strain>
    </source>
</reference>
<dbReference type="GeneID" id="27429859"/>
<dbReference type="Gene3D" id="3.30.70.330">
    <property type="match status" value="1"/>
</dbReference>
<evidence type="ECO:0000313" key="2">
    <source>
        <dbReference type="EMBL" id="AKR17292.1"/>
    </source>
</evidence>
<dbReference type="SUPFAM" id="SSF54928">
    <property type="entry name" value="RNA-binding domain, RBD"/>
    <property type="match status" value="1"/>
</dbReference>
<sequence length="272" mass="31919">MFLRSGVKHKISDTISLRNDTNVETKKAKNIDGYQINDFYYILGLKYGETDLSAVETKYKQWSDYYKVLFENKQIHIDMYNYILNVLYVARAVLQNPEYNLSYNTFQFFKQDYIKNNDIITIDIQNILNNLQRDIIIPLNSIKETIDSINVVQCKYKLNEYIKEFLDIYVPVVRNSATNRVLVQSKNGDITNENQLYQHFIRYGDIIAYVMCSTNKNCAVIEFKTFASMKESLKDPSYVVKDYILSKFSEQNTELILDKLQSVIAKLNKINV</sequence>
<proteinExistence type="predicted"/>
<dbReference type="Proteomes" id="UP000201861">
    <property type="component" value="Segment"/>
</dbReference>
<dbReference type="InterPro" id="IPR035979">
    <property type="entry name" value="RBD_domain_sf"/>
</dbReference>
<gene>
    <name evidence="2" type="primary">bjdp</name>
</gene>
<dbReference type="GO" id="GO:0003723">
    <property type="term" value="F:RNA binding"/>
    <property type="evidence" value="ECO:0007669"/>
    <property type="project" value="InterPro"/>
</dbReference>
<name>A0A161C6V3_9ABAC</name>